<gene>
    <name evidence="1" type="ORF">CSUI_006925</name>
</gene>
<proteinExistence type="predicted"/>
<evidence type="ECO:0000313" key="2">
    <source>
        <dbReference type="Proteomes" id="UP000221165"/>
    </source>
</evidence>
<dbReference type="GeneID" id="94430286"/>
<dbReference type="EMBL" id="MIGC01003565">
    <property type="protein sequence ID" value="PHJ19240.1"/>
    <property type="molecule type" value="Genomic_DNA"/>
</dbReference>
<dbReference type="Proteomes" id="UP000221165">
    <property type="component" value="Unassembled WGS sequence"/>
</dbReference>
<dbReference type="AlphaFoldDB" id="A0A2C6KFG8"/>
<organism evidence="1 2">
    <name type="scientific">Cystoisospora suis</name>
    <dbReference type="NCBI Taxonomy" id="483139"/>
    <lineage>
        <taxon>Eukaryota</taxon>
        <taxon>Sar</taxon>
        <taxon>Alveolata</taxon>
        <taxon>Apicomplexa</taxon>
        <taxon>Conoidasida</taxon>
        <taxon>Coccidia</taxon>
        <taxon>Eucoccidiorida</taxon>
        <taxon>Eimeriorina</taxon>
        <taxon>Sarcocystidae</taxon>
        <taxon>Cystoisospora</taxon>
    </lineage>
</organism>
<accession>A0A2C6KFG8</accession>
<sequence>MHACMLSRSEPIISASLVWPHETSPTTHMRLWVEDQVVSSSLLLLSLLRRPTCLHEHD</sequence>
<protein>
    <submittedName>
        <fullName evidence="1">Uncharacterized protein</fullName>
    </submittedName>
</protein>
<comment type="caution">
    <text evidence="1">The sequence shown here is derived from an EMBL/GenBank/DDBJ whole genome shotgun (WGS) entry which is preliminary data.</text>
</comment>
<reference evidence="1 2" key="1">
    <citation type="journal article" date="2017" name="Int. J. Parasitol.">
        <title>The genome of the protozoan parasite Cystoisospora suis and a reverse vaccinology approach to identify vaccine candidates.</title>
        <authorList>
            <person name="Palmieri N."/>
            <person name="Shrestha A."/>
            <person name="Ruttkowski B."/>
            <person name="Beck T."/>
            <person name="Vogl C."/>
            <person name="Tomley F."/>
            <person name="Blake D.P."/>
            <person name="Joachim A."/>
        </authorList>
    </citation>
    <scope>NUCLEOTIDE SEQUENCE [LARGE SCALE GENOMIC DNA]</scope>
    <source>
        <strain evidence="1 2">Wien I</strain>
    </source>
</reference>
<dbReference type="VEuPathDB" id="ToxoDB:CSUI_006925"/>
<dbReference type="RefSeq" id="XP_067920942.1">
    <property type="nucleotide sequence ID" value="XM_068067075.1"/>
</dbReference>
<evidence type="ECO:0000313" key="1">
    <source>
        <dbReference type="EMBL" id="PHJ19240.1"/>
    </source>
</evidence>
<name>A0A2C6KFG8_9APIC</name>
<keyword evidence="2" id="KW-1185">Reference proteome</keyword>